<evidence type="ECO:0008006" key="3">
    <source>
        <dbReference type="Google" id="ProtNLM"/>
    </source>
</evidence>
<protein>
    <recommendedName>
        <fullName evidence="3">Bacteriophage protein</fullName>
    </recommendedName>
</protein>
<reference evidence="1 2" key="1">
    <citation type="submission" date="2020-05" db="EMBL/GenBank/DDBJ databases">
        <title>Draft genome sequence of Desulfovibrio psychrotolerans JS1T.</title>
        <authorList>
            <person name="Ueno A."/>
            <person name="Tamazawa S."/>
            <person name="Tamamura S."/>
            <person name="Murakami T."/>
            <person name="Kiyama T."/>
            <person name="Inomata H."/>
            <person name="Amano Y."/>
            <person name="Miyakawa K."/>
            <person name="Tamaki H."/>
            <person name="Naganuma T."/>
            <person name="Kaneko K."/>
        </authorList>
    </citation>
    <scope>NUCLEOTIDE SEQUENCE [LARGE SCALE GENOMIC DNA]</scope>
    <source>
        <strain evidence="1 2">JS1</strain>
    </source>
</reference>
<keyword evidence="2" id="KW-1185">Reference proteome</keyword>
<accession>A0A7J0BWC3</accession>
<evidence type="ECO:0000313" key="1">
    <source>
        <dbReference type="EMBL" id="GFM37993.1"/>
    </source>
</evidence>
<dbReference type="EMBL" id="BLVP01000010">
    <property type="protein sequence ID" value="GFM37993.1"/>
    <property type="molecule type" value="Genomic_DNA"/>
</dbReference>
<dbReference type="InterPro" id="IPR054438">
    <property type="entry name" value="Struct_cement_gp24/gp6"/>
</dbReference>
<organism evidence="1 2">
    <name type="scientific">Desulfovibrio psychrotolerans</name>
    <dbReference type="NCBI Taxonomy" id="415242"/>
    <lineage>
        <taxon>Bacteria</taxon>
        <taxon>Pseudomonadati</taxon>
        <taxon>Thermodesulfobacteriota</taxon>
        <taxon>Desulfovibrionia</taxon>
        <taxon>Desulfovibrionales</taxon>
        <taxon>Desulfovibrionaceae</taxon>
        <taxon>Desulfovibrio</taxon>
    </lineage>
</organism>
<proteinExistence type="predicted"/>
<dbReference type="RefSeq" id="WP_174410602.1">
    <property type="nucleotide sequence ID" value="NZ_BLVP01000010.1"/>
</dbReference>
<dbReference type="Proteomes" id="UP000503820">
    <property type="component" value="Unassembled WGS sequence"/>
</dbReference>
<comment type="caution">
    <text evidence="1">The sequence shown here is derived from an EMBL/GenBank/DDBJ whole genome shotgun (WGS) entry which is preliminary data.</text>
</comment>
<name>A0A7J0BWC3_9BACT</name>
<sequence>MTAYLERMPAGIPGDVTRKGNAVLEPNMMGAAALPFGAVIQLTGGKVAAIAAGGTVYGFLVRPYPMQSTETAMGAGAMPANASCDVMRSGYMAVTLKSGTPAKGAQVHVRVVAGAGRLVGDLEAAADGTDTMAVPGCFFMGASDANGITEIAYNV</sequence>
<dbReference type="Pfam" id="PF22758">
    <property type="entry name" value="Phage_cement"/>
    <property type="match status" value="1"/>
</dbReference>
<dbReference type="AlphaFoldDB" id="A0A7J0BWC3"/>
<gene>
    <name evidence="1" type="ORF">DSM19430T_26770</name>
</gene>
<evidence type="ECO:0000313" key="2">
    <source>
        <dbReference type="Proteomes" id="UP000503820"/>
    </source>
</evidence>